<keyword evidence="2" id="KW-0812">Transmembrane</keyword>
<feature type="transmembrane region" description="Helical" evidence="2">
    <location>
        <begin position="118"/>
        <end position="135"/>
    </location>
</feature>
<dbReference type="Gene3D" id="3.10.350.10">
    <property type="entry name" value="LysM domain"/>
    <property type="match status" value="1"/>
</dbReference>
<proteinExistence type="predicted"/>
<sequence length="647" mass="68610">MNPAATTWGRLCALLQLLLSTTALVAVIVGIPYVLAASAGVPWPAPVTSLGDLGARLAQPASDPLLTRLLALAGWVYWAAFMVSLIREASWATRQLGTLLGDVTLLRTRLRTLPTHRAAAAFLVGTLLLALTVIWRRATARATATSPASARPPAASAAAPVTPQHQTVRERHIEQFRTTTYMVAPGDTLWDIARAHLGDPLRWPVIYRLNRGRIQDDGHRLHDPDLLHPGWTLHLPTSNDTPTLMPTPHVPTTPQAHGTTVPPATGAFVPRQQQPSPAPQAGAPAQHTGEHPPAIAPGPHRQQHVAEISVGTASVIGVTTAAGIAAAVGFARAHARRRRQPGLTTAAPPPLAHAVRAATTAHLATRHTSSQQSAEQTAETLLQRRVALAEPSAAGTVVCAIRDDREQDADLLAIAGGIALTGPGADAAARALAVAVLSAAERLRPGHPKVRLLTPTATAQRLLADTHLTQPVPAWTITRDCTEALALVERTLLHRARRADIELDEALQDRPPMDLLVCDLDPGSIERLKSAADRAARGQLAVIILNADAWPARAHLDAQGTVTTTTGTRAQPLHGARMFTLAPDPACELLDVLHTAHGHTTPTVQAPPASKAQAPGPMPPASRPQRTDEPEKAPRNTREKQSTANNR</sequence>
<dbReference type="InterPro" id="IPR052196">
    <property type="entry name" value="Bact_Kbp"/>
</dbReference>
<dbReference type="PANTHER" id="PTHR34700:SF4">
    <property type="entry name" value="PHAGE-LIKE ELEMENT PBSX PROTEIN XKDP"/>
    <property type="match status" value="1"/>
</dbReference>
<gene>
    <name evidence="4" type="ORF">P2L57_37030</name>
</gene>
<dbReference type="InterPro" id="IPR036779">
    <property type="entry name" value="LysM_dom_sf"/>
</dbReference>
<dbReference type="PROSITE" id="PS51782">
    <property type="entry name" value="LYSM"/>
    <property type="match status" value="1"/>
</dbReference>
<evidence type="ECO:0000256" key="1">
    <source>
        <dbReference type="SAM" id="MobiDB-lite"/>
    </source>
</evidence>
<dbReference type="InterPro" id="IPR018392">
    <property type="entry name" value="LysM"/>
</dbReference>
<feature type="region of interest" description="Disordered" evidence="1">
    <location>
        <begin position="145"/>
        <end position="167"/>
    </location>
</feature>
<dbReference type="EMBL" id="JARHTQ010000048">
    <property type="protein sequence ID" value="MDF2261124.1"/>
    <property type="molecule type" value="Genomic_DNA"/>
</dbReference>
<dbReference type="Proteomes" id="UP001220022">
    <property type="component" value="Unassembled WGS sequence"/>
</dbReference>
<keyword evidence="2" id="KW-1133">Transmembrane helix</keyword>
<dbReference type="PANTHER" id="PTHR34700">
    <property type="entry name" value="POTASSIUM BINDING PROTEIN KBP"/>
    <property type="match status" value="1"/>
</dbReference>
<reference evidence="4 5" key="1">
    <citation type="submission" date="2023-03" db="EMBL/GenBank/DDBJ databases">
        <title>Draft genome sequence of type strain Streptomyces ferralitis JCM 14344.</title>
        <authorList>
            <person name="Klaysubun C."/>
            <person name="Duangmal K."/>
        </authorList>
    </citation>
    <scope>NUCLEOTIDE SEQUENCE [LARGE SCALE GENOMIC DNA]</scope>
    <source>
        <strain evidence="4 5">JCM 14344</strain>
    </source>
</reference>
<keyword evidence="5" id="KW-1185">Reference proteome</keyword>
<keyword evidence="2" id="KW-0472">Membrane</keyword>
<dbReference type="SMART" id="SM00257">
    <property type="entry name" value="LysM"/>
    <property type="match status" value="1"/>
</dbReference>
<dbReference type="Pfam" id="PF01476">
    <property type="entry name" value="LysM"/>
    <property type="match status" value="1"/>
</dbReference>
<feature type="region of interest" description="Disordered" evidence="1">
    <location>
        <begin position="238"/>
        <end position="301"/>
    </location>
</feature>
<evidence type="ECO:0000259" key="3">
    <source>
        <dbReference type="PROSITE" id="PS51782"/>
    </source>
</evidence>
<dbReference type="RefSeq" id="WP_275822413.1">
    <property type="nucleotide sequence ID" value="NZ_BAAANM010000044.1"/>
</dbReference>
<feature type="compositionally biased region" description="Basic and acidic residues" evidence="1">
    <location>
        <begin position="625"/>
        <end position="641"/>
    </location>
</feature>
<comment type="caution">
    <text evidence="4">The sequence shown here is derived from an EMBL/GenBank/DDBJ whole genome shotgun (WGS) entry which is preliminary data.</text>
</comment>
<dbReference type="SUPFAM" id="SSF54106">
    <property type="entry name" value="LysM domain"/>
    <property type="match status" value="1"/>
</dbReference>
<feature type="compositionally biased region" description="Low complexity" evidence="1">
    <location>
        <begin position="145"/>
        <end position="160"/>
    </location>
</feature>
<feature type="domain" description="LysM" evidence="3">
    <location>
        <begin position="179"/>
        <end position="235"/>
    </location>
</feature>
<evidence type="ECO:0000313" key="5">
    <source>
        <dbReference type="Proteomes" id="UP001220022"/>
    </source>
</evidence>
<feature type="transmembrane region" description="Helical" evidence="2">
    <location>
        <begin position="65"/>
        <end position="86"/>
    </location>
</feature>
<organism evidence="4 5">
    <name type="scientific">Streptantibioticus ferralitis</name>
    <dbReference type="NCBI Taxonomy" id="236510"/>
    <lineage>
        <taxon>Bacteria</taxon>
        <taxon>Bacillati</taxon>
        <taxon>Actinomycetota</taxon>
        <taxon>Actinomycetes</taxon>
        <taxon>Kitasatosporales</taxon>
        <taxon>Streptomycetaceae</taxon>
        <taxon>Streptantibioticus</taxon>
    </lineage>
</organism>
<name>A0ABT5ZBC5_9ACTN</name>
<feature type="region of interest" description="Disordered" evidence="1">
    <location>
        <begin position="599"/>
        <end position="647"/>
    </location>
</feature>
<accession>A0ABT5ZBC5</accession>
<evidence type="ECO:0000313" key="4">
    <source>
        <dbReference type="EMBL" id="MDF2261124.1"/>
    </source>
</evidence>
<evidence type="ECO:0000256" key="2">
    <source>
        <dbReference type="SAM" id="Phobius"/>
    </source>
</evidence>
<dbReference type="CDD" id="cd00118">
    <property type="entry name" value="LysM"/>
    <property type="match status" value="1"/>
</dbReference>
<protein>
    <submittedName>
        <fullName evidence="4">LysM peptidoglycan-binding domain-containing protein</fullName>
    </submittedName>
</protein>
<feature type="compositionally biased region" description="Low complexity" evidence="1">
    <location>
        <begin position="270"/>
        <end position="286"/>
    </location>
</feature>
<feature type="compositionally biased region" description="Polar residues" evidence="1">
    <location>
        <begin position="238"/>
        <end position="258"/>
    </location>
</feature>